<sequence length="90" mass="9799">MGRWDGSGGKAWYTTVGDNGVAGEVGCNREGRWWPKETTAVVADEGCDCDCNCWKVGEEGELLVEEVAMAPVEATLLAEEERKILLLSLH</sequence>
<reference evidence="1 2" key="1">
    <citation type="journal article" date="2014" name="Agronomy (Basel)">
        <title>A Draft Genome Sequence for Ensete ventricosum, the Drought-Tolerant Tree Against Hunger.</title>
        <authorList>
            <person name="Harrison J."/>
            <person name="Moore K.A."/>
            <person name="Paszkiewicz K."/>
            <person name="Jones T."/>
            <person name="Grant M."/>
            <person name="Ambacheew D."/>
            <person name="Muzemil S."/>
            <person name="Studholme D.J."/>
        </authorList>
    </citation>
    <scope>NUCLEOTIDE SEQUENCE [LARGE SCALE GENOMIC DNA]</scope>
</reference>
<accession>A0A426YRR2</accession>
<protein>
    <submittedName>
        <fullName evidence="1">Uncharacterized protein</fullName>
    </submittedName>
</protein>
<organism evidence="1 2">
    <name type="scientific">Ensete ventricosum</name>
    <name type="common">Abyssinian banana</name>
    <name type="synonym">Musa ensete</name>
    <dbReference type="NCBI Taxonomy" id="4639"/>
    <lineage>
        <taxon>Eukaryota</taxon>
        <taxon>Viridiplantae</taxon>
        <taxon>Streptophyta</taxon>
        <taxon>Embryophyta</taxon>
        <taxon>Tracheophyta</taxon>
        <taxon>Spermatophyta</taxon>
        <taxon>Magnoliopsida</taxon>
        <taxon>Liliopsida</taxon>
        <taxon>Zingiberales</taxon>
        <taxon>Musaceae</taxon>
        <taxon>Ensete</taxon>
    </lineage>
</organism>
<gene>
    <name evidence="1" type="ORF">B296_00030533</name>
</gene>
<proteinExistence type="predicted"/>
<evidence type="ECO:0000313" key="2">
    <source>
        <dbReference type="Proteomes" id="UP000287651"/>
    </source>
</evidence>
<comment type="caution">
    <text evidence="1">The sequence shown here is derived from an EMBL/GenBank/DDBJ whole genome shotgun (WGS) entry which is preliminary data.</text>
</comment>
<dbReference type="EMBL" id="AMZH03010613">
    <property type="protein sequence ID" value="RRT54420.1"/>
    <property type="molecule type" value="Genomic_DNA"/>
</dbReference>
<dbReference type="Proteomes" id="UP000287651">
    <property type="component" value="Unassembled WGS sequence"/>
</dbReference>
<evidence type="ECO:0000313" key="1">
    <source>
        <dbReference type="EMBL" id="RRT54420.1"/>
    </source>
</evidence>
<name>A0A426YRR2_ENSVE</name>
<dbReference type="AlphaFoldDB" id="A0A426YRR2"/>